<dbReference type="PANTHER" id="PTHR43335:SF4">
    <property type="entry name" value="ABC TRANSPORTER, ATP-BINDING PROTEIN"/>
    <property type="match status" value="1"/>
</dbReference>
<evidence type="ECO:0000259" key="5">
    <source>
        <dbReference type="PROSITE" id="PS50893"/>
    </source>
</evidence>
<dbReference type="AlphaFoldDB" id="A0A7W7W4N4"/>
<sequence>MVEALRITGVSKRLGRNPALDGAELTVRSGEVYGLLGPNGAGKTTLMKSIAGLLRPDSGEITVFGRPLSEDARREIGTLIEGPGVWPHLNAREHIRVHARLRGVPEEWGWQALRSLGMADLAKRRVSAYSLGMRWRLGIALALLARPRLLVLDEPTNGLDPVGVRDIRELLRNLASAGVTTLVSSHQLDQVARTCDRVGVLVAGSMAYDGPLDGLAVDGDLETGFFNLVTRTDAGVR</sequence>
<evidence type="ECO:0000256" key="3">
    <source>
        <dbReference type="ARBA" id="ARBA00022741"/>
    </source>
</evidence>
<evidence type="ECO:0000256" key="4">
    <source>
        <dbReference type="ARBA" id="ARBA00022840"/>
    </source>
</evidence>
<proteinExistence type="inferred from homology"/>
<comment type="similarity">
    <text evidence="1">Belongs to the ABC transporter superfamily.</text>
</comment>
<keyword evidence="2" id="KW-0813">Transport</keyword>
<protein>
    <submittedName>
        <fullName evidence="6">ABC-2 type transport system ATP-binding protein</fullName>
    </submittedName>
</protein>
<dbReference type="InterPro" id="IPR003439">
    <property type="entry name" value="ABC_transporter-like_ATP-bd"/>
</dbReference>
<evidence type="ECO:0000313" key="7">
    <source>
        <dbReference type="Proteomes" id="UP000523007"/>
    </source>
</evidence>
<dbReference type="GO" id="GO:0005524">
    <property type="term" value="F:ATP binding"/>
    <property type="evidence" value="ECO:0007669"/>
    <property type="project" value="UniProtKB-KW"/>
</dbReference>
<dbReference type="RefSeq" id="WP_184581336.1">
    <property type="nucleotide sequence ID" value="NZ_JACHJT010000001.1"/>
</dbReference>
<dbReference type="SMART" id="SM00382">
    <property type="entry name" value="AAA"/>
    <property type="match status" value="1"/>
</dbReference>
<dbReference type="Gene3D" id="3.40.50.300">
    <property type="entry name" value="P-loop containing nucleotide triphosphate hydrolases"/>
    <property type="match status" value="1"/>
</dbReference>
<reference evidence="6 7" key="1">
    <citation type="submission" date="2020-08" db="EMBL/GenBank/DDBJ databases">
        <title>Sequencing the genomes of 1000 actinobacteria strains.</title>
        <authorList>
            <person name="Klenk H.-P."/>
        </authorList>
    </citation>
    <scope>NUCLEOTIDE SEQUENCE [LARGE SCALE GENOMIC DNA]</scope>
    <source>
        <strain evidence="6 7">DSM 102030</strain>
    </source>
</reference>
<name>A0A7W7W4N4_9ACTN</name>
<gene>
    <name evidence="6" type="ORF">F4561_004598</name>
</gene>
<dbReference type="InterPro" id="IPR003593">
    <property type="entry name" value="AAA+_ATPase"/>
</dbReference>
<dbReference type="PANTHER" id="PTHR43335">
    <property type="entry name" value="ABC TRANSPORTER, ATP-BINDING PROTEIN"/>
    <property type="match status" value="1"/>
</dbReference>
<keyword evidence="3" id="KW-0547">Nucleotide-binding</keyword>
<evidence type="ECO:0000313" key="6">
    <source>
        <dbReference type="EMBL" id="MBB4933778.1"/>
    </source>
</evidence>
<accession>A0A7W7W4N4</accession>
<dbReference type="Proteomes" id="UP000523007">
    <property type="component" value="Unassembled WGS sequence"/>
</dbReference>
<dbReference type="PROSITE" id="PS50893">
    <property type="entry name" value="ABC_TRANSPORTER_2"/>
    <property type="match status" value="1"/>
</dbReference>
<dbReference type="Pfam" id="PF00005">
    <property type="entry name" value="ABC_tran"/>
    <property type="match status" value="1"/>
</dbReference>
<keyword evidence="4 6" id="KW-0067">ATP-binding</keyword>
<keyword evidence="7" id="KW-1185">Reference proteome</keyword>
<dbReference type="InterPro" id="IPR027417">
    <property type="entry name" value="P-loop_NTPase"/>
</dbReference>
<dbReference type="EMBL" id="JACHJT010000001">
    <property type="protein sequence ID" value="MBB4933778.1"/>
    <property type="molecule type" value="Genomic_DNA"/>
</dbReference>
<evidence type="ECO:0000256" key="1">
    <source>
        <dbReference type="ARBA" id="ARBA00005417"/>
    </source>
</evidence>
<dbReference type="SUPFAM" id="SSF52540">
    <property type="entry name" value="P-loop containing nucleoside triphosphate hydrolases"/>
    <property type="match status" value="1"/>
</dbReference>
<feature type="domain" description="ABC transporter" evidence="5">
    <location>
        <begin position="5"/>
        <end position="228"/>
    </location>
</feature>
<evidence type="ECO:0000256" key="2">
    <source>
        <dbReference type="ARBA" id="ARBA00022448"/>
    </source>
</evidence>
<dbReference type="GO" id="GO:0016887">
    <property type="term" value="F:ATP hydrolysis activity"/>
    <property type="evidence" value="ECO:0007669"/>
    <property type="project" value="InterPro"/>
</dbReference>
<organism evidence="6 7">
    <name type="scientific">Lipingzhangella halophila</name>
    <dbReference type="NCBI Taxonomy" id="1783352"/>
    <lineage>
        <taxon>Bacteria</taxon>
        <taxon>Bacillati</taxon>
        <taxon>Actinomycetota</taxon>
        <taxon>Actinomycetes</taxon>
        <taxon>Streptosporangiales</taxon>
        <taxon>Nocardiopsidaceae</taxon>
        <taxon>Lipingzhangella</taxon>
    </lineage>
</organism>
<comment type="caution">
    <text evidence="6">The sequence shown here is derived from an EMBL/GenBank/DDBJ whole genome shotgun (WGS) entry which is preliminary data.</text>
</comment>